<name>A0A4R3KTM9_9FIRM</name>
<dbReference type="PROSITE" id="PS51186">
    <property type="entry name" value="GNAT"/>
    <property type="match status" value="1"/>
</dbReference>
<organism evidence="2 3">
    <name type="scientific">Keratinibaculum paraultunense</name>
    <dbReference type="NCBI Taxonomy" id="1278232"/>
    <lineage>
        <taxon>Bacteria</taxon>
        <taxon>Bacillati</taxon>
        <taxon>Bacillota</taxon>
        <taxon>Tissierellia</taxon>
        <taxon>Tissierellales</taxon>
        <taxon>Tepidimicrobiaceae</taxon>
        <taxon>Keratinibaculum</taxon>
    </lineage>
</organism>
<accession>A0A4R3KTM9</accession>
<dbReference type="InterPro" id="IPR000182">
    <property type="entry name" value="GNAT_dom"/>
</dbReference>
<sequence>MELKGNRIRIVPMALEHAYFMRQWGFHENPLLFDYNLPPFDDKQIEEWYHYKSKGHNSKYYSVFNEENRLIGYMGIKHIRRILKEATLGIVFDPNYVNQGYGTESILTFLDYYFNEMNMKRMYLEVAKFNKRAIRCYEKSGFKIVDVYVDEFFNQNIDFNNPYFLKEKSSFVLINGKVYNYIYKMKIDKKTYLKEKKLKEKKLGIP</sequence>
<dbReference type="EMBL" id="SMAE01000007">
    <property type="protein sequence ID" value="TCS88689.1"/>
    <property type="molecule type" value="Genomic_DNA"/>
</dbReference>
<dbReference type="OrthoDB" id="9795206at2"/>
<dbReference type="Proteomes" id="UP000294567">
    <property type="component" value="Unassembled WGS sequence"/>
</dbReference>
<dbReference type="SUPFAM" id="SSF55729">
    <property type="entry name" value="Acyl-CoA N-acyltransferases (Nat)"/>
    <property type="match status" value="1"/>
</dbReference>
<gene>
    <name evidence="2" type="ORF">EDD65_10739</name>
</gene>
<dbReference type="PANTHER" id="PTHR43415">
    <property type="entry name" value="SPERMIDINE N(1)-ACETYLTRANSFERASE"/>
    <property type="match status" value="1"/>
</dbReference>
<dbReference type="AlphaFoldDB" id="A0A4R3KTM9"/>
<dbReference type="InterPro" id="IPR016181">
    <property type="entry name" value="Acyl_CoA_acyltransferase"/>
</dbReference>
<reference evidence="2 3" key="1">
    <citation type="submission" date="2019-03" db="EMBL/GenBank/DDBJ databases">
        <title>Genomic Encyclopedia of Type Strains, Phase IV (KMG-IV): sequencing the most valuable type-strain genomes for metagenomic binning, comparative biology and taxonomic classification.</title>
        <authorList>
            <person name="Goeker M."/>
        </authorList>
    </citation>
    <scope>NUCLEOTIDE SEQUENCE [LARGE SCALE GENOMIC DNA]</scope>
    <source>
        <strain evidence="2 3">DSM 26752</strain>
    </source>
</reference>
<comment type="caution">
    <text evidence="2">The sequence shown here is derived from an EMBL/GenBank/DDBJ whole genome shotgun (WGS) entry which is preliminary data.</text>
</comment>
<dbReference type="Pfam" id="PF13302">
    <property type="entry name" value="Acetyltransf_3"/>
    <property type="match status" value="1"/>
</dbReference>
<protein>
    <submittedName>
        <fullName evidence="2">RimJ/RimL family protein N-acetyltransferase</fullName>
    </submittedName>
</protein>
<dbReference type="RefSeq" id="WP_158280014.1">
    <property type="nucleotide sequence ID" value="NZ_CP068564.1"/>
</dbReference>
<dbReference type="GO" id="GO:0016747">
    <property type="term" value="F:acyltransferase activity, transferring groups other than amino-acyl groups"/>
    <property type="evidence" value="ECO:0007669"/>
    <property type="project" value="InterPro"/>
</dbReference>
<dbReference type="CDD" id="cd04301">
    <property type="entry name" value="NAT_SF"/>
    <property type="match status" value="1"/>
</dbReference>
<dbReference type="PANTHER" id="PTHR43415:SF3">
    <property type="entry name" value="GNAT-FAMILY ACETYLTRANSFERASE"/>
    <property type="match status" value="1"/>
</dbReference>
<proteinExistence type="predicted"/>
<evidence type="ECO:0000313" key="2">
    <source>
        <dbReference type="EMBL" id="TCS88689.1"/>
    </source>
</evidence>
<keyword evidence="3" id="KW-1185">Reference proteome</keyword>
<evidence type="ECO:0000259" key="1">
    <source>
        <dbReference type="PROSITE" id="PS51186"/>
    </source>
</evidence>
<dbReference type="Gene3D" id="3.40.630.30">
    <property type="match status" value="1"/>
</dbReference>
<feature type="domain" description="N-acetyltransferase" evidence="1">
    <location>
        <begin position="8"/>
        <end position="166"/>
    </location>
</feature>
<evidence type="ECO:0000313" key="3">
    <source>
        <dbReference type="Proteomes" id="UP000294567"/>
    </source>
</evidence>
<keyword evidence="2" id="KW-0808">Transferase</keyword>